<dbReference type="STRING" id="1715691.TA5113_01214"/>
<dbReference type="Pfam" id="PF00795">
    <property type="entry name" value="CN_hydrolase"/>
    <property type="match status" value="1"/>
</dbReference>
<dbReference type="Proteomes" id="UP000051184">
    <property type="component" value="Unassembled WGS sequence"/>
</dbReference>
<comment type="pathway">
    <text evidence="9">Protein modification; lipoprotein biosynthesis (N-acyl transfer).</text>
</comment>
<feature type="transmembrane region" description="Helical" evidence="9">
    <location>
        <begin position="124"/>
        <end position="142"/>
    </location>
</feature>
<feature type="transmembrane region" description="Helical" evidence="9">
    <location>
        <begin position="191"/>
        <end position="209"/>
    </location>
</feature>
<dbReference type="UniPathway" id="UPA00666"/>
<feature type="transmembrane region" description="Helical" evidence="9">
    <location>
        <begin position="36"/>
        <end position="55"/>
    </location>
</feature>
<feature type="transmembrane region" description="Helical" evidence="9">
    <location>
        <begin position="62"/>
        <end position="82"/>
    </location>
</feature>
<dbReference type="HAMAP" id="MF_01148">
    <property type="entry name" value="Lnt"/>
    <property type="match status" value="1"/>
</dbReference>
<dbReference type="InterPro" id="IPR036526">
    <property type="entry name" value="C-N_Hydrolase_sf"/>
</dbReference>
<dbReference type="PROSITE" id="PS50263">
    <property type="entry name" value="CN_HYDROLASE"/>
    <property type="match status" value="1"/>
</dbReference>
<feature type="transmembrane region" description="Helical" evidence="9">
    <location>
        <begin position="162"/>
        <end position="182"/>
    </location>
</feature>
<dbReference type="InterPro" id="IPR045378">
    <property type="entry name" value="LNT_N"/>
</dbReference>
<evidence type="ECO:0000256" key="6">
    <source>
        <dbReference type="ARBA" id="ARBA00022989"/>
    </source>
</evidence>
<evidence type="ECO:0000256" key="2">
    <source>
        <dbReference type="ARBA" id="ARBA00010065"/>
    </source>
</evidence>
<dbReference type="CDD" id="cd07571">
    <property type="entry name" value="ALP_N-acyl_transferase"/>
    <property type="match status" value="1"/>
</dbReference>
<evidence type="ECO:0000256" key="5">
    <source>
        <dbReference type="ARBA" id="ARBA00022692"/>
    </source>
</evidence>
<dbReference type="Gene3D" id="3.60.110.10">
    <property type="entry name" value="Carbon-nitrogen hydrolase"/>
    <property type="match status" value="1"/>
</dbReference>
<keyword evidence="12" id="KW-1185">Reference proteome</keyword>
<keyword evidence="11" id="KW-0449">Lipoprotein</keyword>
<keyword evidence="7 9" id="KW-0472">Membrane</keyword>
<dbReference type="NCBIfam" id="TIGR00546">
    <property type="entry name" value="lnt"/>
    <property type="match status" value="1"/>
</dbReference>
<evidence type="ECO:0000256" key="8">
    <source>
        <dbReference type="ARBA" id="ARBA00023315"/>
    </source>
</evidence>
<dbReference type="GO" id="GO:0042158">
    <property type="term" value="P:lipoprotein biosynthetic process"/>
    <property type="evidence" value="ECO:0007669"/>
    <property type="project" value="UniProtKB-UniRule"/>
</dbReference>
<dbReference type="InterPro" id="IPR004563">
    <property type="entry name" value="Apolipo_AcylTrfase"/>
</dbReference>
<comment type="subcellular location">
    <subcellularLocation>
        <location evidence="1 9">Cell membrane</location>
        <topology evidence="1 9">Multi-pass membrane protein</topology>
    </subcellularLocation>
</comment>
<dbReference type="PANTHER" id="PTHR38686">
    <property type="entry name" value="APOLIPOPROTEIN N-ACYLTRANSFERASE"/>
    <property type="match status" value="1"/>
</dbReference>
<sequence length="498" mass="54116">MWLSKLQENWSHQPRWARIGAPFLLGMIGSLGQAPFGLPLLSLIGFAAAFALLTAAQNTRAAVLNGWLFGLGYFIVTLQWLVSPFLVDAGQTGWMAPFGVFFMSAGLSLFWALAFGVAKRVGEASLVVTLAIAELARAYVLTGFPWGMPAYGLVDSILGQGAAFLGPHGLNVIFFALAFWMFQLLAQPKPIFRPAGFVLVFGVALFWPLPKQQGEVETVGTIRLVQPNAPQHQKWDPDYMPIIFDRALELTAQPGDVDLIIWPETSLPAALPGGATEPDQIAEAADGTPIVFGANRFEIVRLFNSAVLMDEIGQITQTYDKHHLVPFGEYMPLGEFITQFGFYGLAASEGRGFSRGSGAEVMDLGSMGMALPLICYEAVFPQDVGASKSRPDFLMQITNDAWFGTFSGPYQQLAQSRMRSIEQGLPMVRAANTGISALIDAKGRVVEALPLNEAGFLDVDLPKPSGTTLYSRTGDLPVSLILCCGLFALWLRNRRNTI</sequence>
<protein>
    <recommendedName>
        <fullName evidence="9">Apolipoprotein N-acyltransferase</fullName>
        <shortName evidence="9">ALP N-acyltransferase</shortName>
        <ecNumber evidence="9">2.3.1.269</ecNumber>
    </recommendedName>
</protein>
<dbReference type="AlphaFoldDB" id="A0A0P1ISQ4"/>
<dbReference type="Pfam" id="PF20154">
    <property type="entry name" value="LNT_N"/>
    <property type="match status" value="1"/>
</dbReference>
<evidence type="ECO:0000256" key="9">
    <source>
        <dbReference type="HAMAP-Rule" id="MF_01148"/>
    </source>
</evidence>
<evidence type="ECO:0000313" key="12">
    <source>
        <dbReference type="Proteomes" id="UP000051184"/>
    </source>
</evidence>
<keyword evidence="4 9" id="KW-0808">Transferase</keyword>
<reference evidence="12" key="1">
    <citation type="submission" date="2015-09" db="EMBL/GenBank/DDBJ databases">
        <authorList>
            <person name="Rodrigo-Torres Lidia"/>
            <person name="Arahal R.David."/>
        </authorList>
    </citation>
    <scope>NUCLEOTIDE SEQUENCE [LARGE SCALE GENOMIC DNA]</scope>
    <source>
        <strain evidence="12">CECT 5114</strain>
    </source>
</reference>
<dbReference type="EMBL" id="CYUE01000020">
    <property type="protein sequence ID" value="CUK26572.1"/>
    <property type="molecule type" value="Genomic_DNA"/>
</dbReference>
<keyword evidence="5 9" id="KW-0812">Transmembrane</keyword>
<comment type="similarity">
    <text evidence="2 9">Belongs to the CN hydrolase family. Apolipoprotein N-acyltransferase subfamily.</text>
</comment>
<gene>
    <name evidence="11" type="primary">lnt_2</name>
    <name evidence="9" type="synonym">lnt</name>
    <name evidence="11" type="ORF">TA5114_02387</name>
</gene>
<dbReference type="InterPro" id="IPR003010">
    <property type="entry name" value="C-N_Hydrolase"/>
</dbReference>
<dbReference type="SUPFAM" id="SSF56317">
    <property type="entry name" value="Carbon-nitrogen hydrolase"/>
    <property type="match status" value="1"/>
</dbReference>
<evidence type="ECO:0000256" key="7">
    <source>
        <dbReference type="ARBA" id="ARBA00023136"/>
    </source>
</evidence>
<keyword evidence="6 9" id="KW-1133">Transmembrane helix</keyword>
<dbReference type="GO" id="GO:0005886">
    <property type="term" value="C:plasma membrane"/>
    <property type="evidence" value="ECO:0007669"/>
    <property type="project" value="UniProtKB-SubCell"/>
</dbReference>
<feature type="domain" description="CN hydrolase" evidence="10">
    <location>
        <begin position="225"/>
        <end position="463"/>
    </location>
</feature>
<dbReference type="GO" id="GO:0016410">
    <property type="term" value="F:N-acyltransferase activity"/>
    <property type="evidence" value="ECO:0007669"/>
    <property type="project" value="UniProtKB-UniRule"/>
</dbReference>
<keyword evidence="8 9" id="KW-0012">Acyltransferase</keyword>
<feature type="transmembrane region" description="Helical" evidence="9">
    <location>
        <begin position="94"/>
        <end position="117"/>
    </location>
</feature>
<comment type="catalytic activity">
    <reaction evidence="9">
        <text>N-terminal S-1,2-diacyl-sn-glyceryl-L-cysteinyl-[lipoprotein] + a glycerophospholipid = N-acyl-S-1,2-diacyl-sn-glyceryl-L-cysteinyl-[lipoprotein] + a 2-acyl-sn-glycero-3-phospholipid + H(+)</text>
        <dbReference type="Rhea" id="RHEA:48228"/>
        <dbReference type="Rhea" id="RHEA-COMP:14681"/>
        <dbReference type="Rhea" id="RHEA-COMP:14684"/>
        <dbReference type="ChEBI" id="CHEBI:15378"/>
        <dbReference type="ChEBI" id="CHEBI:136912"/>
        <dbReference type="ChEBI" id="CHEBI:140656"/>
        <dbReference type="ChEBI" id="CHEBI:140657"/>
        <dbReference type="ChEBI" id="CHEBI:140660"/>
        <dbReference type="EC" id="2.3.1.269"/>
    </reaction>
</comment>
<dbReference type="PANTHER" id="PTHR38686:SF1">
    <property type="entry name" value="APOLIPOPROTEIN N-ACYLTRANSFERASE"/>
    <property type="match status" value="1"/>
</dbReference>
<keyword evidence="3 9" id="KW-1003">Cell membrane</keyword>
<organism evidence="11 12">
    <name type="scientific">Cognatishimia activa</name>
    <dbReference type="NCBI Taxonomy" id="1715691"/>
    <lineage>
        <taxon>Bacteria</taxon>
        <taxon>Pseudomonadati</taxon>
        <taxon>Pseudomonadota</taxon>
        <taxon>Alphaproteobacteria</taxon>
        <taxon>Rhodobacterales</taxon>
        <taxon>Paracoccaceae</taxon>
        <taxon>Cognatishimia</taxon>
    </lineage>
</organism>
<dbReference type="RefSeq" id="WP_058315449.1">
    <property type="nucleotide sequence ID" value="NZ_CYTO01000009.1"/>
</dbReference>
<evidence type="ECO:0000256" key="4">
    <source>
        <dbReference type="ARBA" id="ARBA00022679"/>
    </source>
</evidence>
<comment type="function">
    <text evidence="9">Catalyzes the phospholipid dependent N-acylation of the N-terminal cysteine of apolipoprotein, the last step in lipoprotein maturation.</text>
</comment>
<evidence type="ECO:0000256" key="3">
    <source>
        <dbReference type="ARBA" id="ARBA00022475"/>
    </source>
</evidence>
<evidence type="ECO:0000256" key="1">
    <source>
        <dbReference type="ARBA" id="ARBA00004651"/>
    </source>
</evidence>
<dbReference type="OrthoDB" id="9804277at2"/>
<accession>A0A0P1ISQ4</accession>
<proteinExistence type="inferred from homology"/>
<evidence type="ECO:0000313" key="11">
    <source>
        <dbReference type="EMBL" id="CUK26572.1"/>
    </source>
</evidence>
<evidence type="ECO:0000259" key="10">
    <source>
        <dbReference type="PROSITE" id="PS50263"/>
    </source>
</evidence>
<name>A0A0P1ISQ4_9RHOB</name>
<dbReference type="EC" id="2.3.1.269" evidence="9"/>